<proteinExistence type="predicted"/>
<dbReference type="PRINTS" id="PR00598">
    <property type="entry name" value="HTHMARR"/>
</dbReference>
<keyword evidence="2" id="KW-0238">DNA-binding</keyword>
<dbReference type="PANTHER" id="PTHR33164:SF64">
    <property type="entry name" value="TRANSCRIPTIONAL REGULATOR SLYA"/>
    <property type="match status" value="1"/>
</dbReference>
<dbReference type="InterPro" id="IPR039422">
    <property type="entry name" value="MarR/SlyA-like"/>
</dbReference>
<keyword evidence="7" id="KW-1185">Reference proteome</keyword>
<name>A0A940MHK5_9ACTN</name>
<sequence>MAKTTPPAPVATAAPAAPTAPAAPVAPARIRALPSWLLGRAAARGHRLVATALAEAGLRMMQHAVLSAVAESGPVSQASLARGLGIDPKDMVTVLGELQADDLVTRAPDARDRRKNAVTISSAGLRRLAAAEELGDRANDELTSALTPAERAQLVALLERVVRPGEPCADAQPDVKREGGRPKARVNAAVNAAGDA</sequence>
<dbReference type="SMART" id="SM00347">
    <property type="entry name" value="HTH_MARR"/>
    <property type="match status" value="1"/>
</dbReference>
<organism evidence="6 7">
    <name type="scientific">Streptomyces montanisoli</name>
    <dbReference type="NCBI Taxonomy" id="2798581"/>
    <lineage>
        <taxon>Bacteria</taxon>
        <taxon>Bacillati</taxon>
        <taxon>Actinomycetota</taxon>
        <taxon>Actinomycetes</taxon>
        <taxon>Kitasatosporales</taxon>
        <taxon>Streptomycetaceae</taxon>
        <taxon>Streptomyces</taxon>
    </lineage>
</organism>
<evidence type="ECO:0000256" key="4">
    <source>
        <dbReference type="SAM" id="MobiDB-lite"/>
    </source>
</evidence>
<dbReference type="InterPro" id="IPR000835">
    <property type="entry name" value="HTH_MarR-typ"/>
</dbReference>
<dbReference type="GO" id="GO:0003677">
    <property type="term" value="F:DNA binding"/>
    <property type="evidence" value="ECO:0007669"/>
    <property type="project" value="UniProtKB-KW"/>
</dbReference>
<gene>
    <name evidence="6" type="ORF">JFN87_17805</name>
</gene>
<dbReference type="InterPro" id="IPR036390">
    <property type="entry name" value="WH_DNA-bd_sf"/>
</dbReference>
<dbReference type="Gene3D" id="1.10.10.10">
    <property type="entry name" value="Winged helix-like DNA-binding domain superfamily/Winged helix DNA-binding domain"/>
    <property type="match status" value="1"/>
</dbReference>
<dbReference type="GO" id="GO:0006950">
    <property type="term" value="P:response to stress"/>
    <property type="evidence" value="ECO:0007669"/>
    <property type="project" value="TreeGrafter"/>
</dbReference>
<dbReference type="PANTHER" id="PTHR33164">
    <property type="entry name" value="TRANSCRIPTIONAL REGULATOR, MARR FAMILY"/>
    <property type="match status" value="1"/>
</dbReference>
<dbReference type="AlphaFoldDB" id="A0A940MHK5"/>
<dbReference type="PROSITE" id="PS50995">
    <property type="entry name" value="HTH_MARR_2"/>
    <property type="match status" value="1"/>
</dbReference>
<feature type="region of interest" description="Disordered" evidence="4">
    <location>
        <begin position="1"/>
        <end position="22"/>
    </location>
</feature>
<dbReference type="InterPro" id="IPR036388">
    <property type="entry name" value="WH-like_DNA-bd_sf"/>
</dbReference>
<dbReference type="Proteomes" id="UP000670475">
    <property type="component" value="Unassembled WGS sequence"/>
</dbReference>
<keyword evidence="3" id="KW-0804">Transcription</keyword>
<feature type="compositionally biased region" description="Low complexity" evidence="4">
    <location>
        <begin position="10"/>
        <end position="22"/>
    </location>
</feature>
<dbReference type="EMBL" id="JAGIQL010000069">
    <property type="protein sequence ID" value="MBP0459346.1"/>
    <property type="molecule type" value="Genomic_DNA"/>
</dbReference>
<protein>
    <submittedName>
        <fullName evidence="6">Winged helix-turn-helix transcriptional regulator</fullName>
    </submittedName>
</protein>
<evidence type="ECO:0000259" key="5">
    <source>
        <dbReference type="PROSITE" id="PS50995"/>
    </source>
</evidence>
<evidence type="ECO:0000313" key="7">
    <source>
        <dbReference type="Proteomes" id="UP000670475"/>
    </source>
</evidence>
<dbReference type="SUPFAM" id="SSF46785">
    <property type="entry name" value="Winged helix' DNA-binding domain"/>
    <property type="match status" value="1"/>
</dbReference>
<dbReference type="GO" id="GO:0003700">
    <property type="term" value="F:DNA-binding transcription factor activity"/>
    <property type="evidence" value="ECO:0007669"/>
    <property type="project" value="InterPro"/>
</dbReference>
<keyword evidence="1" id="KW-0805">Transcription regulation</keyword>
<evidence type="ECO:0000313" key="6">
    <source>
        <dbReference type="EMBL" id="MBP0459346.1"/>
    </source>
</evidence>
<comment type="caution">
    <text evidence="6">The sequence shown here is derived from an EMBL/GenBank/DDBJ whole genome shotgun (WGS) entry which is preliminary data.</text>
</comment>
<evidence type="ECO:0000256" key="2">
    <source>
        <dbReference type="ARBA" id="ARBA00023125"/>
    </source>
</evidence>
<accession>A0A940MHK5</accession>
<evidence type="ECO:0000256" key="1">
    <source>
        <dbReference type="ARBA" id="ARBA00023015"/>
    </source>
</evidence>
<reference evidence="6" key="1">
    <citation type="submission" date="2021-03" db="EMBL/GenBank/DDBJ databases">
        <title>Whole genome sequence of Streptomyces bomunensis MMS17-BM035.</title>
        <authorList>
            <person name="Lee J.H."/>
        </authorList>
    </citation>
    <scope>NUCLEOTIDE SEQUENCE</scope>
    <source>
        <strain evidence="6">MMS17-BM035</strain>
    </source>
</reference>
<feature type="domain" description="HTH marR-type" evidence="5">
    <location>
        <begin position="31"/>
        <end position="163"/>
    </location>
</feature>
<dbReference type="Pfam" id="PF12802">
    <property type="entry name" value="MarR_2"/>
    <property type="match status" value="1"/>
</dbReference>
<evidence type="ECO:0000256" key="3">
    <source>
        <dbReference type="ARBA" id="ARBA00023163"/>
    </source>
</evidence>